<accession>A0A4R6WJ54</accession>
<dbReference type="PANTHER" id="PTHR37326:SF1">
    <property type="entry name" value="BLL3975 PROTEIN"/>
    <property type="match status" value="1"/>
</dbReference>
<dbReference type="PANTHER" id="PTHR37326">
    <property type="entry name" value="BLL3975 PROTEIN"/>
    <property type="match status" value="1"/>
</dbReference>
<dbReference type="Gene3D" id="3.40.630.10">
    <property type="entry name" value="Zn peptidases"/>
    <property type="match status" value="1"/>
</dbReference>
<evidence type="ECO:0000313" key="6">
    <source>
        <dbReference type="EMBL" id="TDQ78474.1"/>
    </source>
</evidence>
<keyword evidence="7" id="KW-1185">Reference proteome</keyword>
<dbReference type="GO" id="GO:0016788">
    <property type="term" value="F:hydrolase activity, acting on ester bonds"/>
    <property type="evidence" value="ECO:0007669"/>
    <property type="project" value="InterPro"/>
</dbReference>
<evidence type="ECO:0000313" key="7">
    <source>
        <dbReference type="Proteomes" id="UP000295783"/>
    </source>
</evidence>
<evidence type="ECO:0000256" key="1">
    <source>
        <dbReference type="ARBA" id="ARBA00001947"/>
    </source>
</evidence>
<name>A0A4R6WJ54_9PROT</name>
<dbReference type="InterPro" id="IPR053138">
    <property type="entry name" value="N-alpha-Ac-DABA_deacetylase"/>
</dbReference>
<keyword evidence="3" id="KW-0378">Hydrolase</keyword>
<dbReference type="RefSeq" id="WP_133614971.1">
    <property type="nucleotide sequence ID" value="NZ_SNYW01000013.1"/>
</dbReference>
<gene>
    <name evidence="6" type="ORF">A8950_3529</name>
</gene>
<evidence type="ECO:0000256" key="4">
    <source>
        <dbReference type="ARBA" id="ARBA00022833"/>
    </source>
</evidence>
<feature type="domain" description="Succinylglutamate desuccinylase/Aspartoacylase catalytic" evidence="5">
    <location>
        <begin position="33"/>
        <end position="113"/>
    </location>
</feature>
<comment type="cofactor">
    <cofactor evidence="1">
        <name>Zn(2+)</name>
        <dbReference type="ChEBI" id="CHEBI:29105"/>
    </cofactor>
</comment>
<keyword evidence="4" id="KW-0862">Zinc</keyword>
<keyword evidence="2" id="KW-0479">Metal-binding</keyword>
<dbReference type="AlphaFoldDB" id="A0A4R6WJ54"/>
<dbReference type="Proteomes" id="UP000295783">
    <property type="component" value="Unassembled WGS sequence"/>
</dbReference>
<proteinExistence type="predicted"/>
<comment type="caution">
    <text evidence="6">The sequence shown here is derived from an EMBL/GenBank/DDBJ whole genome shotgun (WGS) entry which is preliminary data.</text>
</comment>
<reference evidence="6 7" key="1">
    <citation type="submission" date="2019-03" db="EMBL/GenBank/DDBJ databases">
        <title>Genomic Encyclopedia of Type Strains, Phase III (KMG-III): the genomes of soil and plant-associated and newly described type strains.</title>
        <authorList>
            <person name="Whitman W."/>
        </authorList>
    </citation>
    <scope>NUCLEOTIDE SEQUENCE [LARGE SCALE GENOMIC DNA]</scope>
    <source>
        <strain evidence="6 7">CGMCC 1.7660</strain>
    </source>
</reference>
<protein>
    <recommendedName>
        <fullName evidence="5">Succinylglutamate desuccinylase/Aspartoacylase catalytic domain-containing protein</fullName>
    </recommendedName>
</protein>
<dbReference type="Pfam" id="PF24827">
    <property type="entry name" value="AstE_AspA_cat"/>
    <property type="match status" value="1"/>
</dbReference>
<dbReference type="EMBL" id="SNYW01000013">
    <property type="protein sequence ID" value="TDQ78474.1"/>
    <property type="molecule type" value="Genomic_DNA"/>
</dbReference>
<organism evidence="6 7">
    <name type="scientific">Dongia mobilis</name>
    <dbReference type="NCBI Taxonomy" id="578943"/>
    <lineage>
        <taxon>Bacteria</taxon>
        <taxon>Pseudomonadati</taxon>
        <taxon>Pseudomonadota</taxon>
        <taxon>Alphaproteobacteria</taxon>
        <taxon>Rhodospirillales</taxon>
        <taxon>Dongiaceae</taxon>
        <taxon>Dongia</taxon>
    </lineage>
</organism>
<dbReference type="SUPFAM" id="SSF53187">
    <property type="entry name" value="Zn-dependent exopeptidases"/>
    <property type="match status" value="1"/>
</dbReference>
<dbReference type="GO" id="GO:0046872">
    <property type="term" value="F:metal ion binding"/>
    <property type="evidence" value="ECO:0007669"/>
    <property type="project" value="UniProtKB-KW"/>
</dbReference>
<evidence type="ECO:0000259" key="5">
    <source>
        <dbReference type="Pfam" id="PF24827"/>
    </source>
</evidence>
<dbReference type="OrthoDB" id="9782876at2"/>
<sequence length="381" mass="40659">MAKSIERISLNSMSPGTERFLKVHRYGTKGARPKAYLQASIHSDEIPGMLAAHHLMGLLDAAEARGEIVGEIVLVPVANPIGLGQIINGSHSGRYELRGGGNFNRHWPDLFEGVRDLAEPKLGPDPAANVAAIRAAIGARIARLPMDTELACLKASLARLAYDSDMVLDLHCDDEALMHVYMQPVHWPEFQDLAAELGARASLLCVDSEANSFDETFSLPWTKMAAAVGEKFPIPSACFATTVEFRGQADVFDELAEKDAVGLYRFLQRHGVIAGDPGPAPALQCAGTDLAATDIVRAPKAGILAYKVELGASVKRGDLIAEIVDPLADSHAQARTPVRAVNDGLVLSRCLRKLVAPGEGISMIVGAEALAHRRAGALLSD</sequence>
<evidence type="ECO:0000256" key="2">
    <source>
        <dbReference type="ARBA" id="ARBA00022723"/>
    </source>
</evidence>
<evidence type="ECO:0000256" key="3">
    <source>
        <dbReference type="ARBA" id="ARBA00022801"/>
    </source>
</evidence>
<dbReference type="InterPro" id="IPR055438">
    <property type="entry name" value="AstE_AspA_cat"/>
</dbReference>
<dbReference type="CDD" id="cd06250">
    <property type="entry name" value="M14_PaAOTO_like"/>
    <property type="match status" value="1"/>
</dbReference>